<dbReference type="EMBL" id="JH687847">
    <property type="protein sequence ID" value="EJD37117.1"/>
    <property type="molecule type" value="Genomic_DNA"/>
</dbReference>
<dbReference type="Gene3D" id="1.10.510.10">
    <property type="entry name" value="Transferase(Phosphotransferase) domain 1"/>
    <property type="match status" value="1"/>
</dbReference>
<dbReference type="InterPro" id="IPR011009">
    <property type="entry name" value="Kinase-like_dom_sf"/>
</dbReference>
<evidence type="ECO:0000259" key="1">
    <source>
        <dbReference type="PROSITE" id="PS50011"/>
    </source>
</evidence>
<dbReference type="GO" id="GO:0005524">
    <property type="term" value="F:ATP binding"/>
    <property type="evidence" value="ECO:0007669"/>
    <property type="project" value="InterPro"/>
</dbReference>
<sequence>MTAEGSTAPAELQRTVVGVSRIQEVPPLDRLEAHDGTDLGLVVVPNESNTLDPLSEVPKTLLAYLEEPNSVVRRKIVLKRYVPLGEFSTGLEPEHWKRASECKDFVLPYLGNVTRKVALENTTSLWLASPYMHVLDKVIAGCDTDQYRPFLRQDRVLGYLSQLLSGLEFLHNVSRLVHCDFKPDNVYLTETFEAVIGVTRMGKTR</sequence>
<organism evidence="2 3">
    <name type="scientific">Auricularia subglabra (strain TFB-10046 / SS5)</name>
    <name type="common">White-rot fungus</name>
    <name type="synonym">Auricularia delicata (strain TFB10046)</name>
    <dbReference type="NCBI Taxonomy" id="717982"/>
    <lineage>
        <taxon>Eukaryota</taxon>
        <taxon>Fungi</taxon>
        <taxon>Dikarya</taxon>
        <taxon>Basidiomycota</taxon>
        <taxon>Agaricomycotina</taxon>
        <taxon>Agaricomycetes</taxon>
        <taxon>Auriculariales</taxon>
        <taxon>Auriculariaceae</taxon>
        <taxon>Auricularia</taxon>
    </lineage>
</organism>
<dbReference type="GO" id="GO:0004672">
    <property type="term" value="F:protein kinase activity"/>
    <property type="evidence" value="ECO:0007669"/>
    <property type="project" value="InterPro"/>
</dbReference>
<reference evidence="3" key="1">
    <citation type="journal article" date="2012" name="Science">
        <title>The Paleozoic origin of enzymatic lignin decomposition reconstructed from 31 fungal genomes.</title>
        <authorList>
            <person name="Floudas D."/>
            <person name="Binder M."/>
            <person name="Riley R."/>
            <person name="Barry K."/>
            <person name="Blanchette R.A."/>
            <person name="Henrissat B."/>
            <person name="Martinez A.T."/>
            <person name="Otillar R."/>
            <person name="Spatafora J.W."/>
            <person name="Yadav J.S."/>
            <person name="Aerts A."/>
            <person name="Benoit I."/>
            <person name="Boyd A."/>
            <person name="Carlson A."/>
            <person name="Copeland A."/>
            <person name="Coutinho P.M."/>
            <person name="de Vries R.P."/>
            <person name="Ferreira P."/>
            <person name="Findley K."/>
            <person name="Foster B."/>
            <person name="Gaskell J."/>
            <person name="Glotzer D."/>
            <person name="Gorecki P."/>
            <person name="Heitman J."/>
            <person name="Hesse C."/>
            <person name="Hori C."/>
            <person name="Igarashi K."/>
            <person name="Jurgens J.A."/>
            <person name="Kallen N."/>
            <person name="Kersten P."/>
            <person name="Kohler A."/>
            <person name="Kuees U."/>
            <person name="Kumar T.K.A."/>
            <person name="Kuo A."/>
            <person name="LaButti K."/>
            <person name="Larrondo L.F."/>
            <person name="Lindquist E."/>
            <person name="Ling A."/>
            <person name="Lombard V."/>
            <person name="Lucas S."/>
            <person name="Lundell T."/>
            <person name="Martin R."/>
            <person name="McLaughlin D.J."/>
            <person name="Morgenstern I."/>
            <person name="Morin E."/>
            <person name="Murat C."/>
            <person name="Nagy L.G."/>
            <person name="Nolan M."/>
            <person name="Ohm R.A."/>
            <person name="Patyshakuliyeva A."/>
            <person name="Rokas A."/>
            <person name="Ruiz-Duenas F.J."/>
            <person name="Sabat G."/>
            <person name="Salamov A."/>
            <person name="Samejima M."/>
            <person name="Schmutz J."/>
            <person name="Slot J.C."/>
            <person name="St John F."/>
            <person name="Stenlid J."/>
            <person name="Sun H."/>
            <person name="Sun S."/>
            <person name="Syed K."/>
            <person name="Tsang A."/>
            <person name="Wiebenga A."/>
            <person name="Young D."/>
            <person name="Pisabarro A."/>
            <person name="Eastwood D.C."/>
            <person name="Martin F."/>
            <person name="Cullen D."/>
            <person name="Grigoriev I.V."/>
            <person name="Hibbett D.S."/>
        </authorList>
    </citation>
    <scope>NUCLEOTIDE SEQUENCE [LARGE SCALE GENOMIC DNA]</scope>
    <source>
        <strain evidence="3">TFB10046</strain>
    </source>
</reference>
<dbReference type="SUPFAM" id="SSF56112">
    <property type="entry name" value="Protein kinase-like (PK-like)"/>
    <property type="match status" value="1"/>
</dbReference>
<protein>
    <recommendedName>
        <fullName evidence="1">Protein kinase domain-containing protein</fullName>
    </recommendedName>
</protein>
<dbReference type="InterPro" id="IPR000719">
    <property type="entry name" value="Prot_kinase_dom"/>
</dbReference>
<dbReference type="InParanoid" id="J0WVK2"/>
<feature type="domain" description="Protein kinase" evidence="1">
    <location>
        <begin position="1"/>
        <end position="205"/>
    </location>
</feature>
<keyword evidence="3" id="KW-1185">Reference proteome</keyword>
<dbReference type="Proteomes" id="UP000006514">
    <property type="component" value="Unassembled WGS sequence"/>
</dbReference>
<dbReference type="KEGG" id="adl:AURDEDRAFT_173874"/>
<evidence type="ECO:0000313" key="3">
    <source>
        <dbReference type="Proteomes" id="UP000006514"/>
    </source>
</evidence>
<evidence type="ECO:0000313" key="2">
    <source>
        <dbReference type="EMBL" id="EJD37117.1"/>
    </source>
</evidence>
<name>J0WVK2_AURST</name>
<proteinExistence type="predicted"/>
<accession>J0WVK2</accession>
<gene>
    <name evidence="2" type="ORF">AURDEDRAFT_173874</name>
</gene>
<dbReference type="PROSITE" id="PS50011">
    <property type="entry name" value="PROTEIN_KINASE_DOM"/>
    <property type="match status" value="1"/>
</dbReference>
<dbReference type="PROSITE" id="PS00108">
    <property type="entry name" value="PROTEIN_KINASE_ST"/>
    <property type="match status" value="1"/>
</dbReference>
<dbReference type="InterPro" id="IPR008271">
    <property type="entry name" value="Ser/Thr_kinase_AS"/>
</dbReference>
<dbReference type="AlphaFoldDB" id="J0WVK2"/>